<name>A0A5P2B172_STRVZ</name>
<accession>A0A5P2B172</accession>
<dbReference type="EMBL" id="CP029194">
    <property type="protein sequence ID" value="QES22099.1"/>
    <property type="molecule type" value="Genomic_DNA"/>
</dbReference>
<proteinExistence type="predicted"/>
<dbReference type="RefSeq" id="WP_150270055.1">
    <property type="nucleotide sequence ID" value="NZ_CP029194.1"/>
</dbReference>
<evidence type="ECO:0000313" key="1">
    <source>
        <dbReference type="EMBL" id="QES22099.1"/>
    </source>
</evidence>
<dbReference type="Proteomes" id="UP000324106">
    <property type="component" value="Chromosome"/>
</dbReference>
<gene>
    <name evidence="1" type="ORF">DEJ46_25805</name>
</gene>
<organism evidence="1 2">
    <name type="scientific">Streptomyces venezuelae</name>
    <dbReference type="NCBI Taxonomy" id="54571"/>
    <lineage>
        <taxon>Bacteria</taxon>
        <taxon>Bacillati</taxon>
        <taxon>Actinomycetota</taxon>
        <taxon>Actinomycetes</taxon>
        <taxon>Kitasatosporales</taxon>
        <taxon>Streptomycetaceae</taxon>
        <taxon>Streptomyces</taxon>
    </lineage>
</organism>
<reference evidence="1 2" key="1">
    <citation type="submission" date="2018-05" db="EMBL/GenBank/DDBJ databases">
        <title>Streptomyces venezuelae.</title>
        <authorList>
            <person name="Kim W."/>
            <person name="Lee N."/>
            <person name="Cho B.-K."/>
        </authorList>
    </citation>
    <scope>NUCLEOTIDE SEQUENCE [LARGE SCALE GENOMIC DNA]</scope>
    <source>
        <strain evidence="1 2">ATCC 15068</strain>
    </source>
</reference>
<dbReference type="Pfam" id="PF19692">
    <property type="entry name" value="DUF6193"/>
    <property type="match status" value="1"/>
</dbReference>
<dbReference type="OrthoDB" id="3378006at2"/>
<protein>
    <submittedName>
        <fullName evidence="1">Uncharacterized protein</fullName>
    </submittedName>
</protein>
<dbReference type="AlphaFoldDB" id="A0A5P2B172"/>
<evidence type="ECO:0000313" key="2">
    <source>
        <dbReference type="Proteomes" id="UP000324106"/>
    </source>
</evidence>
<dbReference type="InterPro" id="IPR045682">
    <property type="entry name" value="DUF6193"/>
</dbReference>
<sequence length="124" mass="13126">MTDETPAQSAAEIVEAQWRTVLSYGPEVIGQEMVRAAYAQPRLRQLFPGVSHGILLLSRCVGYPHTRDVPVVYPLGEGGYEVTSRAGAAELHGRCATAEEAFAMVAANLPEGCGPAVLGTADDL</sequence>